<feature type="domain" description="N-acetyltransferase" evidence="1">
    <location>
        <begin position="8"/>
        <end position="67"/>
    </location>
</feature>
<dbReference type="CDD" id="cd04301">
    <property type="entry name" value="NAT_SF"/>
    <property type="match status" value="1"/>
</dbReference>
<dbReference type="Gene3D" id="3.40.630.30">
    <property type="match status" value="1"/>
</dbReference>
<protein>
    <recommendedName>
        <fullName evidence="1">N-acetyltransferase domain-containing protein</fullName>
    </recommendedName>
</protein>
<dbReference type="Proteomes" id="UP000054166">
    <property type="component" value="Unassembled WGS sequence"/>
</dbReference>
<reference evidence="2 3" key="1">
    <citation type="submission" date="2014-04" db="EMBL/GenBank/DDBJ databases">
        <authorList>
            <consortium name="DOE Joint Genome Institute"/>
            <person name="Kuo A."/>
            <person name="Tarkka M."/>
            <person name="Buscot F."/>
            <person name="Kohler A."/>
            <person name="Nagy L.G."/>
            <person name="Floudas D."/>
            <person name="Copeland A."/>
            <person name="Barry K.W."/>
            <person name="Cichocki N."/>
            <person name="Veneault-Fourrey C."/>
            <person name="LaButti K."/>
            <person name="Lindquist E.A."/>
            <person name="Lipzen A."/>
            <person name="Lundell T."/>
            <person name="Morin E."/>
            <person name="Murat C."/>
            <person name="Sun H."/>
            <person name="Tunlid A."/>
            <person name="Henrissat B."/>
            <person name="Grigoriev I.V."/>
            <person name="Hibbett D.S."/>
            <person name="Martin F."/>
            <person name="Nordberg H.P."/>
            <person name="Cantor M.N."/>
            <person name="Hua S.X."/>
        </authorList>
    </citation>
    <scope>NUCLEOTIDE SEQUENCE [LARGE SCALE GENOMIC DNA]</scope>
    <source>
        <strain evidence="2 3">F 1598</strain>
    </source>
</reference>
<dbReference type="EMBL" id="KN833067">
    <property type="protein sequence ID" value="KIM74069.1"/>
    <property type="molecule type" value="Genomic_DNA"/>
</dbReference>
<sequence>MSVAKLQLQCLGSPADSMLVTCHENDVLVGHVFATTWTYEGGQVCWVTQLVVSSGHRQRGIATVMLGSLNQDHHTAFGLASSHPAACLALCKSARALIFLFFYCQFVTKLSSRSTRIGVSIQHIDLAFMKSNAIKVLGPTPVEYLKSPCLRGTLFEDQPMDPTAISSIFTEFYVDHQEPLEVLKKYESTWPLGALLDGHEFFVLVKLEASP</sequence>
<dbReference type="HOGENOM" id="CLU_056576_1_0_1"/>
<reference evidence="3" key="2">
    <citation type="submission" date="2015-01" db="EMBL/GenBank/DDBJ databases">
        <title>Evolutionary Origins and Diversification of the Mycorrhizal Mutualists.</title>
        <authorList>
            <consortium name="DOE Joint Genome Institute"/>
            <consortium name="Mycorrhizal Genomics Consortium"/>
            <person name="Kohler A."/>
            <person name="Kuo A."/>
            <person name="Nagy L.G."/>
            <person name="Floudas D."/>
            <person name="Copeland A."/>
            <person name="Barry K.W."/>
            <person name="Cichocki N."/>
            <person name="Veneault-Fourrey C."/>
            <person name="LaButti K."/>
            <person name="Lindquist E.A."/>
            <person name="Lipzen A."/>
            <person name="Lundell T."/>
            <person name="Morin E."/>
            <person name="Murat C."/>
            <person name="Riley R."/>
            <person name="Ohm R."/>
            <person name="Sun H."/>
            <person name="Tunlid A."/>
            <person name="Henrissat B."/>
            <person name="Grigoriev I.V."/>
            <person name="Hibbett D.S."/>
            <person name="Martin F."/>
        </authorList>
    </citation>
    <scope>NUCLEOTIDE SEQUENCE [LARGE SCALE GENOMIC DNA]</scope>
    <source>
        <strain evidence="3">F 1598</strain>
    </source>
</reference>
<dbReference type="InParanoid" id="A0A0C3F1N4"/>
<dbReference type="OrthoDB" id="2019666at2759"/>
<dbReference type="Pfam" id="PF00583">
    <property type="entry name" value="Acetyltransf_1"/>
    <property type="match status" value="1"/>
</dbReference>
<keyword evidence="3" id="KW-1185">Reference proteome</keyword>
<evidence type="ECO:0000313" key="2">
    <source>
        <dbReference type="EMBL" id="KIM74069.1"/>
    </source>
</evidence>
<organism evidence="2 3">
    <name type="scientific">Piloderma croceum (strain F 1598)</name>
    <dbReference type="NCBI Taxonomy" id="765440"/>
    <lineage>
        <taxon>Eukaryota</taxon>
        <taxon>Fungi</taxon>
        <taxon>Dikarya</taxon>
        <taxon>Basidiomycota</taxon>
        <taxon>Agaricomycotina</taxon>
        <taxon>Agaricomycetes</taxon>
        <taxon>Agaricomycetidae</taxon>
        <taxon>Atheliales</taxon>
        <taxon>Atheliaceae</taxon>
        <taxon>Piloderma</taxon>
    </lineage>
</organism>
<dbReference type="AlphaFoldDB" id="A0A0C3F1N4"/>
<gene>
    <name evidence="2" type="ORF">PILCRDRAFT_14718</name>
</gene>
<evidence type="ECO:0000259" key="1">
    <source>
        <dbReference type="Pfam" id="PF00583"/>
    </source>
</evidence>
<dbReference type="SUPFAM" id="SSF55729">
    <property type="entry name" value="Acyl-CoA N-acyltransferases (Nat)"/>
    <property type="match status" value="1"/>
</dbReference>
<evidence type="ECO:0000313" key="3">
    <source>
        <dbReference type="Proteomes" id="UP000054166"/>
    </source>
</evidence>
<dbReference type="InterPro" id="IPR016181">
    <property type="entry name" value="Acyl_CoA_acyltransferase"/>
</dbReference>
<dbReference type="GO" id="GO:0016747">
    <property type="term" value="F:acyltransferase activity, transferring groups other than amino-acyl groups"/>
    <property type="evidence" value="ECO:0007669"/>
    <property type="project" value="InterPro"/>
</dbReference>
<accession>A0A0C3F1N4</accession>
<dbReference type="InterPro" id="IPR000182">
    <property type="entry name" value="GNAT_dom"/>
</dbReference>
<name>A0A0C3F1N4_PILCF</name>
<dbReference type="STRING" id="765440.A0A0C3F1N4"/>
<proteinExistence type="predicted"/>